<dbReference type="EMBL" id="SWFT01000162">
    <property type="protein sequence ID" value="KAA8896809.1"/>
    <property type="molecule type" value="Genomic_DNA"/>
</dbReference>
<dbReference type="Pfam" id="PF18400">
    <property type="entry name" value="Thioredoxin_12"/>
    <property type="match status" value="1"/>
</dbReference>
<dbReference type="VEuPathDB" id="FungiDB:DIURU_005549"/>
<feature type="chain" id="PRO_5024903742" description="UGGT thioredoxin-like domain-containing protein" evidence="1">
    <location>
        <begin position="20"/>
        <end position="184"/>
    </location>
</feature>
<dbReference type="RefSeq" id="XP_034009605.1">
    <property type="nucleotide sequence ID" value="XM_034158543.1"/>
</dbReference>
<accession>A0A642UFA6</accession>
<feature type="signal peptide" evidence="1">
    <location>
        <begin position="1"/>
        <end position="19"/>
    </location>
</feature>
<dbReference type="AlphaFoldDB" id="A0A642UFA6"/>
<evidence type="ECO:0000256" key="1">
    <source>
        <dbReference type="SAM" id="SignalP"/>
    </source>
</evidence>
<evidence type="ECO:0000313" key="3">
    <source>
        <dbReference type="EMBL" id="KAA8896809.1"/>
    </source>
</evidence>
<keyword evidence="1" id="KW-0732">Signal</keyword>
<comment type="caution">
    <text evidence="3">The sequence shown here is derived from an EMBL/GenBank/DDBJ whole genome shotgun (WGS) entry which is preliminary data.</text>
</comment>
<name>A0A642UFA6_DIURU</name>
<gene>
    <name evidence="3" type="ORF">DIURU_005549</name>
</gene>
<evidence type="ECO:0000259" key="2">
    <source>
        <dbReference type="Pfam" id="PF18400"/>
    </source>
</evidence>
<protein>
    <recommendedName>
        <fullName evidence="2">UGGT thioredoxin-like domain-containing protein</fullName>
    </recommendedName>
</protein>
<evidence type="ECO:0000313" key="4">
    <source>
        <dbReference type="Proteomes" id="UP000449547"/>
    </source>
</evidence>
<sequence>MYLIWVWVALVAAAFNVSAPELELVESIAHHNFSLYLPAITELFVEEADLEDIWTELEVDPAQAAEIEADAAEGKFSADIEDAHNRYQSILNEVEWNDDTFGNPIATTNWVWYHGRVLSYDDLFAIKTSAHSESVEEYDRVIGDTGPVMIFYGDYTSDDFPLWLSNLVENANSGKLRFVWRYIV</sequence>
<feature type="domain" description="UGGT thioredoxin-like" evidence="2">
    <location>
        <begin position="108"/>
        <end position="183"/>
    </location>
</feature>
<dbReference type="GeneID" id="54784200"/>
<reference evidence="3 4" key="1">
    <citation type="submission" date="2019-07" db="EMBL/GenBank/DDBJ databases">
        <title>Genome assembly of two rare yeast pathogens: Diutina rugosa and Trichomonascus ciferrii.</title>
        <authorList>
            <person name="Mixao V."/>
            <person name="Saus E."/>
            <person name="Hansen A."/>
            <person name="Lass-Flor C."/>
            <person name="Gabaldon T."/>
        </authorList>
    </citation>
    <scope>NUCLEOTIDE SEQUENCE [LARGE SCALE GENOMIC DNA]</scope>
    <source>
        <strain evidence="3 4">CBS 613</strain>
    </source>
</reference>
<organism evidence="3 4">
    <name type="scientific">Diutina rugosa</name>
    <name type="common">Yeast</name>
    <name type="synonym">Candida rugosa</name>
    <dbReference type="NCBI Taxonomy" id="5481"/>
    <lineage>
        <taxon>Eukaryota</taxon>
        <taxon>Fungi</taxon>
        <taxon>Dikarya</taxon>
        <taxon>Ascomycota</taxon>
        <taxon>Saccharomycotina</taxon>
        <taxon>Pichiomycetes</taxon>
        <taxon>Debaryomycetaceae</taxon>
        <taxon>Diutina</taxon>
    </lineage>
</organism>
<proteinExistence type="predicted"/>
<dbReference type="InterPro" id="IPR040693">
    <property type="entry name" value="UGGT_TRXL_1"/>
</dbReference>
<keyword evidence="4" id="KW-1185">Reference proteome</keyword>
<dbReference type="Proteomes" id="UP000449547">
    <property type="component" value="Unassembled WGS sequence"/>
</dbReference>